<reference evidence="3" key="1">
    <citation type="journal article" date="2016" name="Front. Microbiol.">
        <title>Genome Sequence of the Piezophilic, Mesophilic Sulfate-Reducing Bacterium Desulfovibrio indicus J2T.</title>
        <authorList>
            <person name="Cao J."/>
            <person name="Maignien L."/>
            <person name="Shao Z."/>
            <person name="Alain K."/>
            <person name="Jebbar M."/>
        </authorList>
    </citation>
    <scope>NUCLEOTIDE SEQUENCE</scope>
    <source>
        <strain evidence="3">DSM 16372</strain>
    </source>
</reference>
<sequence>MTGKSLKAGDKVKWDSAGGTTQGTVVKKETGTTKVKGHTAKASKAEPQYRVKSAKSGKEAVHKADELKKA</sequence>
<dbReference type="Pfam" id="PF11160">
    <property type="entry name" value="Hva1_TUDOR"/>
    <property type="match status" value="1"/>
</dbReference>
<dbReference type="EMBL" id="BPQO01000024">
    <property type="protein sequence ID" value="GJD91173.1"/>
    <property type="molecule type" value="Genomic_DNA"/>
</dbReference>
<feature type="region of interest" description="Disordered" evidence="1">
    <location>
        <begin position="1"/>
        <end position="70"/>
    </location>
</feature>
<evidence type="ECO:0000256" key="1">
    <source>
        <dbReference type="SAM" id="MobiDB-lite"/>
    </source>
</evidence>
<dbReference type="AlphaFoldDB" id="A0AAV4ZTH2"/>
<evidence type="ECO:0000313" key="3">
    <source>
        <dbReference type="EMBL" id="GJD91173.1"/>
    </source>
</evidence>
<comment type="caution">
    <text evidence="3">The sequence shown here is derived from an EMBL/GenBank/DDBJ whole genome shotgun (WGS) entry which is preliminary data.</text>
</comment>
<feature type="compositionally biased region" description="Basic and acidic residues" evidence="1">
    <location>
        <begin position="56"/>
        <end position="70"/>
    </location>
</feature>
<dbReference type="Gene3D" id="2.30.30.1060">
    <property type="match status" value="1"/>
</dbReference>
<evidence type="ECO:0000259" key="2">
    <source>
        <dbReference type="Pfam" id="PF11160"/>
    </source>
</evidence>
<name>A0AAV4ZTH2_9HYPH</name>
<evidence type="ECO:0000313" key="4">
    <source>
        <dbReference type="Proteomes" id="UP001055247"/>
    </source>
</evidence>
<protein>
    <recommendedName>
        <fullName evidence="2">Hypervirulence associated protein TUDOR domain-containing protein</fullName>
    </recommendedName>
</protein>
<reference evidence="3" key="2">
    <citation type="submission" date="2021-08" db="EMBL/GenBank/DDBJ databases">
        <authorList>
            <person name="Tani A."/>
            <person name="Ola A."/>
            <person name="Ogura Y."/>
            <person name="Katsura K."/>
            <person name="Hayashi T."/>
        </authorList>
    </citation>
    <scope>NUCLEOTIDE SEQUENCE</scope>
    <source>
        <strain evidence="3">DSM 16372</strain>
    </source>
</reference>
<proteinExistence type="predicted"/>
<keyword evidence="4" id="KW-1185">Reference proteome</keyword>
<dbReference type="Proteomes" id="UP001055247">
    <property type="component" value="Unassembled WGS sequence"/>
</dbReference>
<gene>
    <name evidence="3" type="ORF">BHAOGJBA_4721</name>
</gene>
<accession>A0AAV4ZTH2</accession>
<dbReference type="InterPro" id="IPR021331">
    <property type="entry name" value="Hva1_TUDOR"/>
</dbReference>
<dbReference type="RefSeq" id="WP_012452093.1">
    <property type="nucleotide sequence ID" value="NZ_BPQO01000024.1"/>
</dbReference>
<organism evidence="3 4">
    <name type="scientific">Methylobacterium hispanicum</name>
    <dbReference type="NCBI Taxonomy" id="270350"/>
    <lineage>
        <taxon>Bacteria</taxon>
        <taxon>Pseudomonadati</taxon>
        <taxon>Pseudomonadota</taxon>
        <taxon>Alphaproteobacteria</taxon>
        <taxon>Hyphomicrobiales</taxon>
        <taxon>Methylobacteriaceae</taxon>
        <taxon>Methylobacterium</taxon>
    </lineage>
</organism>
<feature type="domain" description="Hypervirulence associated protein TUDOR" evidence="2">
    <location>
        <begin position="9"/>
        <end position="67"/>
    </location>
</feature>